<evidence type="ECO:0008006" key="3">
    <source>
        <dbReference type="Google" id="ProtNLM"/>
    </source>
</evidence>
<evidence type="ECO:0000313" key="1">
    <source>
        <dbReference type="EMBL" id="EWH14705.1"/>
    </source>
</evidence>
<accession>A0ABN0RRY2</accession>
<dbReference type="RefSeq" id="WP_034643591.1">
    <property type="nucleotide sequence ID" value="NZ_ARZX01000002.1"/>
</dbReference>
<gene>
    <name evidence="1" type="ORF">KLA_02717</name>
</gene>
<sequence length="318" mass="36702">MGSLQDLSDKLGEFKNHIEDISKMVIPIIPDKNGMIDRQCPKSECESLFKIHREDWLKIVREEEVFCPFCKNNSEAKSYLTVEQNNEVISDLKKSIREFWNYTYSQTGQNISIKPREEFELNLKCVKCNCRYSVVDSAYFCPSCGNNNIEENAKKAVEKILSNTNNIEKIQETLETNLNKDEATVITKSIIKNSISEIIGTLQNYSELRYNSISSKTAPFNAFQNVEKSNKLWFTLFGTGYDDWLTKTELENLYKYTQKRHLIEHKAGIVDQKYITKTGDINYQEGERIIIKPNDVVCLGKIVIKLLNEISMLKKGSI</sequence>
<name>A0ABN0RRY2_9FLAO</name>
<organism evidence="1 2">
    <name type="scientific">Cellulophaga geojensis KL-A</name>
    <dbReference type="NCBI Taxonomy" id="1328323"/>
    <lineage>
        <taxon>Bacteria</taxon>
        <taxon>Pseudomonadati</taxon>
        <taxon>Bacteroidota</taxon>
        <taxon>Flavobacteriia</taxon>
        <taxon>Flavobacteriales</taxon>
        <taxon>Flavobacteriaceae</taxon>
        <taxon>Cellulophaga</taxon>
    </lineage>
</organism>
<comment type="caution">
    <text evidence="1">The sequence shown here is derived from an EMBL/GenBank/DDBJ whole genome shotgun (WGS) entry which is preliminary data.</text>
</comment>
<proteinExistence type="predicted"/>
<dbReference type="EMBL" id="ARZX01000002">
    <property type="protein sequence ID" value="EWH14705.1"/>
    <property type="molecule type" value="Genomic_DNA"/>
</dbReference>
<reference evidence="1 2" key="1">
    <citation type="journal article" date="2014" name="Genome Announc.">
        <title>Draft Genome Sequence of the Carrageenan-Degrading Bacterium Cellulophaga sp. Strain KL-A, Isolated from Decaying Marine Algae.</title>
        <authorList>
            <person name="Shan D."/>
            <person name="Ying J."/>
            <person name="Li X."/>
            <person name="Gao Z."/>
            <person name="Wei G."/>
            <person name="Shao Z."/>
        </authorList>
    </citation>
    <scope>NUCLEOTIDE SEQUENCE [LARGE SCALE GENOMIC DNA]</scope>
    <source>
        <strain evidence="1 2">KL-A</strain>
    </source>
</reference>
<evidence type="ECO:0000313" key="2">
    <source>
        <dbReference type="Proteomes" id="UP000019275"/>
    </source>
</evidence>
<protein>
    <recommendedName>
        <fullName evidence="3">Zinc ribbon domain-containing protein</fullName>
    </recommendedName>
</protein>
<keyword evidence="2" id="KW-1185">Reference proteome</keyword>
<dbReference type="Proteomes" id="UP000019275">
    <property type="component" value="Unassembled WGS sequence"/>
</dbReference>